<reference evidence="2 3" key="1">
    <citation type="journal article" date="2015" name="Int. J. Syst. Evol. Microbiol.">
        <title>Tumebacillus algifaecis sp. nov., isolated from decomposing algal scum.</title>
        <authorList>
            <person name="Wu Y.F."/>
            <person name="Zhang B."/>
            <person name="Xing P."/>
            <person name="Wu Q.L."/>
            <person name="Liu S.J."/>
        </authorList>
    </citation>
    <scope>NUCLEOTIDE SEQUENCE [LARGE SCALE GENOMIC DNA]</scope>
    <source>
        <strain evidence="2 3">THMBR28</strain>
    </source>
</reference>
<dbReference type="AlphaFoldDB" id="A0A223CX94"/>
<keyword evidence="1" id="KW-0472">Membrane</keyword>
<keyword evidence="3" id="KW-1185">Reference proteome</keyword>
<feature type="transmembrane region" description="Helical" evidence="1">
    <location>
        <begin position="49"/>
        <end position="70"/>
    </location>
</feature>
<dbReference type="EMBL" id="CP022657">
    <property type="protein sequence ID" value="ASS73926.1"/>
    <property type="molecule type" value="Genomic_DNA"/>
</dbReference>
<keyword evidence="1" id="KW-1133">Transmembrane helix</keyword>
<proteinExistence type="predicted"/>
<dbReference type="Proteomes" id="UP000214688">
    <property type="component" value="Chromosome"/>
</dbReference>
<keyword evidence="1" id="KW-0812">Transmembrane</keyword>
<gene>
    <name evidence="2" type="ORF">CIG75_02320</name>
</gene>
<protein>
    <submittedName>
        <fullName evidence="2">Uncharacterized protein</fullName>
    </submittedName>
</protein>
<organism evidence="2 3">
    <name type="scientific">Tumebacillus algifaecis</name>
    <dbReference type="NCBI Taxonomy" id="1214604"/>
    <lineage>
        <taxon>Bacteria</taxon>
        <taxon>Bacillati</taxon>
        <taxon>Bacillota</taxon>
        <taxon>Bacilli</taxon>
        <taxon>Bacillales</taxon>
        <taxon>Alicyclobacillaceae</taxon>
        <taxon>Tumebacillus</taxon>
    </lineage>
</organism>
<evidence type="ECO:0000256" key="1">
    <source>
        <dbReference type="SAM" id="Phobius"/>
    </source>
</evidence>
<name>A0A223CX94_9BACL</name>
<sequence length="80" mass="8827">MTRRGIGFGFCLIAAILIATKYLSAAIYSTSSSSSEHGSDAFQFWLDSVDHSLTLLSVSALLIGIAYIIWAEWIDRKQKI</sequence>
<evidence type="ECO:0000313" key="2">
    <source>
        <dbReference type="EMBL" id="ASS73926.1"/>
    </source>
</evidence>
<evidence type="ECO:0000313" key="3">
    <source>
        <dbReference type="Proteomes" id="UP000214688"/>
    </source>
</evidence>
<accession>A0A223CX94</accession>
<dbReference type="KEGG" id="tab:CIG75_02320"/>